<dbReference type="PROSITE" id="PS51371">
    <property type="entry name" value="CBS"/>
    <property type="match status" value="2"/>
</dbReference>
<sequence length="143" mass="15716">MTVARILATKGRGVIGVQPHRTLLEVTEILMKNKIGAVVVTDAHGHLLGIISERDIVMALGQRGPIALEDAVSTHMTSHVVTVSEDETVHETVSKMNRGRFRHLPVLLNGRLCGLVSIGDVVKYRLEEMEKEKNAILEYIAMA</sequence>
<dbReference type="AlphaFoldDB" id="B2IBC8"/>
<dbReference type="Gene3D" id="3.10.580.10">
    <property type="entry name" value="CBS-domain"/>
    <property type="match status" value="1"/>
</dbReference>
<dbReference type="PANTHER" id="PTHR43080:SF2">
    <property type="entry name" value="CBS DOMAIN-CONTAINING PROTEIN"/>
    <property type="match status" value="1"/>
</dbReference>
<protein>
    <submittedName>
        <fullName evidence="4">Putative signal-transduction protein with CBS domains</fullName>
    </submittedName>
</protein>
<dbReference type="InterPro" id="IPR051257">
    <property type="entry name" value="Diverse_CBS-Domain"/>
</dbReference>
<dbReference type="InterPro" id="IPR000644">
    <property type="entry name" value="CBS_dom"/>
</dbReference>
<feature type="domain" description="CBS" evidence="3">
    <location>
        <begin position="8"/>
        <end position="68"/>
    </location>
</feature>
<dbReference type="HOGENOM" id="CLU_040681_3_2_5"/>
<evidence type="ECO:0000313" key="4">
    <source>
        <dbReference type="EMBL" id="ACB95212.1"/>
    </source>
</evidence>
<dbReference type="InterPro" id="IPR044725">
    <property type="entry name" value="CBSX3_CBS_dom"/>
</dbReference>
<gene>
    <name evidence="4" type="ordered locus">Bind_1580</name>
</gene>
<evidence type="ECO:0000256" key="1">
    <source>
        <dbReference type="ARBA" id="ARBA00023122"/>
    </source>
</evidence>
<reference evidence="4 5" key="2">
    <citation type="journal article" date="2010" name="J. Bacteriol.">
        <title>Complete genome sequence of Beijerinckia indica subsp. indica.</title>
        <authorList>
            <person name="Tamas I."/>
            <person name="Dedysh S.N."/>
            <person name="Liesack W."/>
            <person name="Stott M.B."/>
            <person name="Alam M."/>
            <person name="Murrell J.C."/>
            <person name="Dunfield P.F."/>
        </authorList>
    </citation>
    <scope>NUCLEOTIDE SEQUENCE [LARGE SCALE GENOMIC DNA]</scope>
    <source>
        <strain evidence="5">ATCC 9039 / DSM 1715 / NCIMB 8712</strain>
    </source>
</reference>
<dbReference type="EMBL" id="CP001016">
    <property type="protein sequence ID" value="ACB95212.1"/>
    <property type="molecule type" value="Genomic_DNA"/>
</dbReference>
<feature type="domain" description="CBS" evidence="3">
    <location>
        <begin position="76"/>
        <end position="132"/>
    </location>
</feature>
<organism evidence="4 5">
    <name type="scientific">Beijerinckia indica subsp. indica (strain ATCC 9039 / DSM 1715 / NCIMB 8712)</name>
    <dbReference type="NCBI Taxonomy" id="395963"/>
    <lineage>
        <taxon>Bacteria</taxon>
        <taxon>Pseudomonadati</taxon>
        <taxon>Pseudomonadota</taxon>
        <taxon>Alphaproteobacteria</taxon>
        <taxon>Hyphomicrobiales</taxon>
        <taxon>Beijerinckiaceae</taxon>
        <taxon>Beijerinckia</taxon>
    </lineage>
</organism>
<proteinExistence type="predicted"/>
<evidence type="ECO:0000256" key="2">
    <source>
        <dbReference type="PROSITE-ProRule" id="PRU00703"/>
    </source>
</evidence>
<dbReference type="SMART" id="SM00116">
    <property type="entry name" value="CBS"/>
    <property type="match status" value="2"/>
</dbReference>
<evidence type="ECO:0000313" key="5">
    <source>
        <dbReference type="Proteomes" id="UP000001695"/>
    </source>
</evidence>
<dbReference type="Proteomes" id="UP000001695">
    <property type="component" value="Chromosome"/>
</dbReference>
<dbReference type="SUPFAM" id="SSF54631">
    <property type="entry name" value="CBS-domain pair"/>
    <property type="match status" value="1"/>
</dbReference>
<dbReference type="STRING" id="395963.Bind_1580"/>
<dbReference type="CDD" id="cd04623">
    <property type="entry name" value="CBS_pair_bac_euk"/>
    <property type="match status" value="1"/>
</dbReference>
<dbReference type="RefSeq" id="WP_012384569.1">
    <property type="nucleotide sequence ID" value="NC_010581.1"/>
</dbReference>
<dbReference type="InterPro" id="IPR046342">
    <property type="entry name" value="CBS_dom_sf"/>
</dbReference>
<accession>B2IBC8</accession>
<dbReference type="Pfam" id="PF00571">
    <property type="entry name" value="CBS"/>
    <property type="match status" value="2"/>
</dbReference>
<keyword evidence="1 2" id="KW-0129">CBS domain</keyword>
<reference evidence="5" key="1">
    <citation type="submission" date="2008-03" db="EMBL/GenBank/DDBJ databases">
        <title>Complete sequence of chromosome of Beijerinckia indica subsp. indica ATCC 9039.</title>
        <authorList>
            <consortium name="US DOE Joint Genome Institute"/>
            <person name="Copeland A."/>
            <person name="Lucas S."/>
            <person name="Lapidus A."/>
            <person name="Glavina del Rio T."/>
            <person name="Dalin E."/>
            <person name="Tice H."/>
            <person name="Bruce D."/>
            <person name="Goodwin L."/>
            <person name="Pitluck S."/>
            <person name="LaButti K."/>
            <person name="Schmutz J."/>
            <person name="Larimer F."/>
            <person name="Land M."/>
            <person name="Hauser L."/>
            <person name="Kyrpides N."/>
            <person name="Mikhailova N."/>
            <person name="Dunfield P.F."/>
            <person name="Dedysh S.N."/>
            <person name="Liesack W."/>
            <person name="Saw J.H."/>
            <person name="Alam M."/>
            <person name="Chen Y."/>
            <person name="Murrell J.C."/>
            <person name="Richardson P."/>
        </authorList>
    </citation>
    <scope>NUCLEOTIDE SEQUENCE [LARGE SCALE GENOMIC DNA]</scope>
    <source>
        <strain evidence="5">ATCC 9039 / DSM 1715 / NCIMB 8712</strain>
    </source>
</reference>
<dbReference type="PANTHER" id="PTHR43080">
    <property type="entry name" value="CBS DOMAIN-CONTAINING PROTEIN CBSX3, MITOCHONDRIAL"/>
    <property type="match status" value="1"/>
</dbReference>
<name>B2IBC8_BEII9</name>
<dbReference type="OrthoDB" id="9807125at2"/>
<dbReference type="eggNOG" id="COG2905">
    <property type="taxonomic scope" value="Bacteria"/>
</dbReference>
<dbReference type="KEGG" id="bid:Bind_1580"/>
<keyword evidence="5" id="KW-1185">Reference proteome</keyword>
<evidence type="ECO:0000259" key="3">
    <source>
        <dbReference type="PROSITE" id="PS51371"/>
    </source>
</evidence>